<feature type="non-terminal residue" evidence="1">
    <location>
        <position position="1"/>
    </location>
</feature>
<dbReference type="EMBL" id="KL197711">
    <property type="protein sequence ID" value="KDQ62663.1"/>
    <property type="molecule type" value="Genomic_DNA"/>
</dbReference>
<accession>A0A067Q6I5</accession>
<proteinExistence type="predicted"/>
<name>A0A067Q6I5_9AGAM</name>
<dbReference type="Pfam" id="PF14223">
    <property type="entry name" value="Retrotran_gag_2"/>
    <property type="match status" value="1"/>
</dbReference>
<dbReference type="InParanoid" id="A0A067Q6I5"/>
<organism evidence="1 2">
    <name type="scientific">Jaapia argillacea MUCL 33604</name>
    <dbReference type="NCBI Taxonomy" id="933084"/>
    <lineage>
        <taxon>Eukaryota</taxon>
        <taxon>Fungi</taxon>
        <taxon>Dikarya</taxon>
        <taxon>Basidiomycota</taxon>
        <taxon>Agaricomycotina</taxon>
        <taxon>Agaricomycetes</taxon>
        <taxon>Agaricomycetidae</taxon>
        <taxon>Jaapiales</taxon>
        <taxon>Jaapiaceae</taxon>
        <taxon>Jaapia</taxon>
    </lineage>
</organism>
<feature type="non-terminal residue" evidence="1">
    <location>
        <position position="113"/>
    </location>
</feature>
<evidence type="ECO:0000313" key="2">
    <source>
        <dbReference type="Proteomes" id="UP000027265"/>
    </source>
</evidence>
<dbReference type="AlphaFoldDB" id="A0A067Q6I5"/>
<dbReference type="HOGENOM" id="CLU_135972_1_0_1"/>
<reference evidence="2" key="1">
    <citation type="journal article" date="2014" name="Proc. Natl. Acad. Sci. U.S.A.">
        <title>Extensive sampling of basidiomycete genomes demonstrates inadequacy of the white-rot/brown-rot paradigm for wood decay fungi.</title>
        <authorList>
            <person name="Riley R."/>
            <person name="Salamov A.A."/>
            <person name="Brown D.W."/>
            <person name="Nagy L.G."/>
            <person name="Floudas D."/>
            <person name="Held B.W."/>
            <person name="Levasseur A."/>
            <person name="Lombard V."/>
            <person name="Morin E."/>
            <person name="Otillar R."/>
            <person name="Lindquist E.A."/>
            <person name="Sun H."/>
            <person name="LaButti K.M."/>
            <person name="Schmutz J."/>
            <person name="Jabbour D."/>
            <person name="Luo H."/>
            <person name="Baker S.E."/>
            <person name="Pisabarro A.G."/>
            <person name="Walton J.D."/>
            <person name="Blanchette R.A."/>
            <person name="Henrissat B."/>
            <person name="Martin F."/>
            <person name="Cullen D."/>
            <person name="Hibbett D.S."/>
            <person name="Grigoriev I.V."/>
        </authorList>
    </citation>
    <scope>NUCLEOTIDE SEQUENCE [LARGE SCALE GENOMIC DNA]</scope>
    <source>
        <strain evidence="2">MUCL 33604</strain>
    </source>
</reference>
<sequence length="113" mass="12745">INPTQQAEIATWKKNEATACYLLTQKIHDHTLMKIHSKTSVAKWWSLICDEFTKKGEYALTNACTHFLESKCPDKGDVRTFLDKLVSEQARLGGMGVDISDEDMCSMVIHSLP</sequence>
<gene>
    <name evidence="1" type="ORF">JAAARDRAFT_116133</name>
</gene>
<keyword evidence="2" id="KW-1185">Reference proteome</keyword>
<dbReference type="OrthoDB" id="3263038at2759"/>
<protein>
    <submittedName>
        <fullName evidence="1">Uncharacterized protein</fullName>
    </submittedName>
</protein>
<evidence type="ECO:0000313" key="1">
    <source>
        <dbReference type="EMBL" id="KDQ62663.1"/>
    </source>
</evidence>
<dbReference type="STRING" id="933084.A0A067Q6I5"/>
<dbReference type="Proteomes" id="UP000027265">
    <property type="component" value="Unassembled WGS sequence"/>
</dbReference>